<protein>
    <submittedName>
        <fullName evidence="2">Uncharacterized protein</fullName>
    </submittedName>
</protein>
<name>A0A8T0FER0_ARGBR</name>
<evidence type="ECO:0000313" key="2">
    <source>
        <dbReference type="EMBL" id="KAF8788718.1"/>
    </source>
</evidence>
<feature type="region of interest" description="Disordered" evidence="1">
    <location>
        <begin position="1"/>
        <end position="21"/>
    </location>
</feature>
<keyword evidence="3" id="KW-1185">Reference proteome</keyword>
<reference evidence="2" key="1">
    <citation type="journal article" date="2020" name="bioRxiv">
        <title>Chromosome-level reference genome of the European wasp spider Argiope bruennichi: a resource for studies on range expansion and evolutionary adaptation.</title>
        <authorList>
            <person name="Sheffer M.M."/>
            <person name="Hoppe A."/>
            <person name="Krehenwinkel H."/>
            <person name="Uhl G."/>
            <person name="Kuss A.W."/>
            <person name="Jensen L."/>
            <person name="Jensen C."/>
            <person name="Gillespie R.G."/>
            <person name="Hoff K.J."/>
            <person name="Prost S."/>
        </authorList>
    </citation>
    <scope>NUCLEOTIDE SEQUENCE</scope>
</reference>
<proteinExistence type="predicted"/>
<evidence type="ECO:0000256" key="1">
    <source>
        <dbReference type="SAM" id="MobiDB-lite"/>
    </source>
</evidence>
<organism evidence="2 3">
    <name type="scientific">Argiope bruennichi</name>
    <name type="common">Wasp spider</name>
    <name type="synonym">Aranea bruennichi</name>
    <dbReference type="NCBI Taxonomy" id="94029"/>
    <lineage>
        <taxon>Eukaryota</taxon>
        <taxon>Metazoa</taxon>
        <taxon>Ecdysozoa</taxon>
        <taxon>Arthropoda</taxon>
        <taxon>Chelicerata</taxon>
        <taxon>Arachnida</taxon>
        <taxon>Araneae</taxon>
        <taxon>Araneomorphae</taxon>
        <taxon>Entelegynae</taxon>
        <taxon>Araneoidea</taxon>
        <taxon>Araneidae</taxon>
        <taxon>Argiope</taxon>
    </lineage>
</organism>
<reference evidence="2" key="2">
    <citation type="submission" date="2020-06" db="EMBL/GenBank/DDBJ databases">
        <authorList>
            <person name="Sheffer M."/>
        </authorList>
    </citation>
    <scope>NUCLEOTIDE SEQUENCE</scope>
</reference>
<dbReference type="EMBL" id="JABXBU010000012">
    <property type="protein sequence ID" value="KAF8788718.1"/>
    <property type="molecule type" value="Genomic_DNA"/>
</dbReference>
<dbReference type="Proteomes" id="UP000807504">
    <property type="component" value="Unassembled WGS sequence"/>
</dbReference>
<gene>
    <name evidence="2" type="ORF">HNY73_006727</name>
</gene>
<dbReference type="AlphaFoldDB" id="A0A8T0FER0"/>
<sequence>MVGPAAPMSRNPSQQVPSEGFQAKQRLKRAYLLGVGNALIKKGAFPVGGRPLHFGRLTIATSAKCGWLGRIIFGSRDCVRAAPGYS</sequence>
<comment type="caution">
    <text evidence="2">The sequence shown here is derived from an EMBL/GenBank/DDBJ whole genome shotgun (WGS) entry which is preliminary data.</text>
</comment>
<evidence type="ECO:0000313" key="3">
    <source>
        <dbReference type="Proteomes" id="UP000807504"/>
    </source>
</evidence>
<accession>A0A8T0FER0</accession>